<feature type="compositionally biased region" description="Polar residues" evidence="4">
    <location>
        <begin position="267"/>
        <end position="310"/>
    </location>
</feature>
<dbReference type="GO" id="GO:0061061">
    <property type="term" value="P:muscle structure development"/>
    <property type="evidence" value="ECO:0007669"/>
    <property type="project" value="TreeGrafter"/>
</dbReference>
<dbReference type="InterPro" id="IPR001478">
    <property type="entry name" value="PDZ"/>
</dbReference>
<dbReference type="FunFam" id="2.30.42.10:FF:000055">
    <property type="entry name" value="PDZ and LIM domain protein 3"/>
    <property type="match status" value="1"/>
</dbReference>
<dbReference type="SUPFAM" id="SSF50156">
    <property type="entry name" value="PDZ domain-like"/>
    <property type="match status" value="1"/>
</dbReference>
<feature type="compositionally biased region" description="Polar residues" evidence="4">
    <location>
        <begin position="536"/>
        <end position="556"/>
    </location>
</feature>
<evidence type="ECO:0000256" key="4">
    <source>
        <dbReference type="SAM" id="MobiDB-lite"/>
    </source>
</evidence>
<feature type="compositionally biased region" description="Polar residues" evidence="4">
    <location>
        <begin position="730"/>
        <end position="739"/>
    </location>
</feature>
<reference evidence="6 7" key="1">
    <citation type="journal article" date="2021" name="Elife">
        <title>Chloroplast acquisition without the gene transfer in kleptoplastic sea slugs, Plakobranchus ocellatus.</title>
        <authorList>
            <person name="Maeda T."/>
            <person name="Takahashi S."/>
            <person name="Yoshida T."/>
            <person name="Shimamura S."/>
            <person name="Takaki Y."/>
            <person name="Nagai Y."/>
            <person name="Toyoda A."/>
            <person name="Suzuki Y."/>
            <person name="Arimoto A."/>
            <person name="Ishii H."/>
            <person name="Satoh N."/>
            <person name="Nishiyama T."/>
            <person name="Hasebe M."/>
            <person name="Maruyama T."/>
            <person name="Minagawa J."/>
            <person name="Obokata J."/>
            <person name="Shigenobu S."/>
        </authorList>
    </citation>
    <scope>NUCLEOTIDE SEQUENCE [LARGE SCALE GENOMIC DNA]</scope>
</reference>
<dbReference type="PANTHER" id="PTHR24214">
    <property type="entry name" value="PDZ AND LIM DOMAIN PROTEIN ZASP"/>
    <property type="match status" value="1"/>
</dbReference>
<dbReference type="GO" id="GO:0030018">
    <property type="term" value="C:Z disc"/>
    <property type="evidence" value="ECO:0007669"/>
    <property type="project" value="TreeGrafter"/>
</dbReference>
<feature type="region of interest" description="Disordered" evidence="4">
    <location>
        <begin position="84"/>
        <end position="110"/>
    </location>
</feature>
<keyword evidence="3" id="KW-0440">LIM domain</keyword>
<dbReference type="EMBL" id="BLXT01000975">
    <property type="protein sequence ID" value="GFN81968.1"/>
    <property type="molecule type" value="Genomic_DNA"/>
</dbReference>
<feature type="compositionally biased region" description="Low complexity" evidence="4">
    <location>
        <begin position="158"/>
        <end position="180"/>
    </location>
</feature>
<dbReference type="PROSITE" id="PS50106">
    <property type="entry name" value="PDZ"/>
    <property type="match status" value="1"/>
</dbReference>
<dbReference type="GO" id="GO:0030036">
    <property type="term" value="P:actin cytoskeleton organization"/>
    <property type="evidence" value="ECO:0007669"/>
    <property type="project" value="TreeGrafter"/>
</dbReference>
<evidence type="ECO:0000256" key="3">
    <source>
        <dbReference type="ARBA" id="ARBA00023038"/>
    </source>
</evidence>
<dbReference type="GO" id="GO:0051371">
    <property type="term" value="F:muscle alpha-actinin binding"/>
    <property type="evidence" value="ECO:0007669"/>
    <property type="project" value="TreeGrafter"/>
</dbReference>
<feature type="compositionally biased region" description="Polar residues" evidence="4">
    <location>
        <begin position="96"/>
        <end position="110"/>
    </location>
</feature>
<dbReference type="SMART" id="SM00228">
    <property type="entry name" value="PDZ"/>
    <property type="match status" value="1"/>
</dbReference>
<protein>
    <submittedName>
        <fullName evidence="6">PDZ and LIM domain protein 5</fullName>
    </submittedName>
</protein>
<feature type="compositionally biased region" description="Pro residues" evidence="4">
    <location>
        <begin position="557"/>
        <end position="587"/>
    </location>
</feature>
<feature type="compositionally biased region" description="Low complexity" evidence="4">
    <location>
        <begin position="86"/>
        <end position="95"/>
    </location>
</feature>
<feature type="domain" description="PDZ" evidence="5">
    <location>
        <begin position="3"/>
        <end position="85"/>
    </location>
</feature>
<dbReference type="PANTHER" id="PTHR24214:SF38">
    <property type="entry name" value="PDZ AND LIM DOMAIN PROTEIN ZASP-RELATED"/>
    <property type="match status" value="1"/>
</dbReference>
<feature type="compositionally biased region" description="Acidic residues" evidence="4">
    <location>
        <begin position="883"/>
        <end position="896"/>
    </location>
</feature>
<keyword evidence="3" id="KW-0862">Zinc</keyword>
<feature type="compositionally biased region" description="Polar residues" evidence="4">
    <location>
        <begin position="482"/>
        <end position="499"/>
    </location>
</feature>
<dbReference type="Proteomes" id="UP000735302">
    <property type="component" value="Unassembled WGS sequence"/>
</dbReference>
<dbReference type="InterPro" id="IPR036034">
    <property type="entry name" value="PDZ_sf"/>
</dbReference>
<evidence type="ECO:0000313" key="7">
    <source>
        <dbReference type="Proteomes" id="UP000735302"/>
    </source>
</evidence>
<evidence type="ECO:0000256" key="2">
    <source>
        <dbReference type="ARBA" id="ARBA00022490"/>
    </source>
</evidence>
<dbReference type="GO" id="GO:0031941">
    <property type="term" value="C:filamentous actin"/>
    <property type="evidence" value="ECO:0007669"/>
    <property type="project" value="TreeGrafter"/>
</dbReference>
<dbReference type="CDD" id="cd23068">
    <property type="entry name" value="PDZ_ZASP52-like"/>
    <property type="match status" value="1"/>
</dbReference>
<feature type="compositionally biased region" description="Basic and acidic residues" evidence="4">
    <location>
        <begin position="776"/>
        <end position="785"/>
    </location>
</feature>
<dbReference type="Pfam" id="PF00595">
    <property type="entry name" value="PDZ"/>
    <property type="match status" value="1"/>
</dbReference>
<name>A0AAV3YIV3_9GAST</name>
<sequence length="955" mass="104033">METIWLQRSSPDVPWGFRLVGGREFGVPLSVQRVTPGSVAAVGLSCGDVILKVGNVMATNLEHNDAMELVKQAGNILQLTVKKADSSGPLSPGSSYGNQSTPQYNTYDSGSGYSTTPKGFGTGIAFNSNNYSSNNNSNIPSYATTPRKYATQIQIQTQTPQNVSSFNNSFDQDSQDSYSFPDYTIPYKHQDPVHDAPGGPVNLGRVPQTQLNPSYNSRSLPRGLDSTDNTYNGYSSGQQSSGVDPNLLSPRFNTGMPYQPQKQQQQFSNAQNSPYSNVNSQRSYESVQSKPIVTSYSPGQFSPSPNYNIRSPTPSSGYGSQQQQQNASPFSPKSFQSNEYSSTYNNQANVHGSGVNTYSTLPLTKPSYTQNNMTPSQPYSPSRPYEPVQSSYRDGPTPFSPSSMSYQANHPRPYQSPLSPASSSSGYPTNVGNTQPVVRRVSFDQDVQDSSRLMSPSYNFGARPYKSPPPPAGTDISPPTYGRSNSQPQPQIASISRQNSRPHDYPYSPASGGYMSPRSDPAAFIGGHDRFDGLDQNDSSGVSAGFNNMNLGSSQYEPPPPPPPPPASVPPPPPPPPSAPPPPPAPPLGNWNTTPYRRADQVNASFDEDNYQKVPDQLLNTMMKSVKGGGPKPFSYGIDLSELKKKVGPPTAPKPRQGPTGVPERAASVPRHIGGYKKPVGQIQSDYYVKRDDDSGSRRVKPQKPAGLIQSDYYLSRDEGPRSEIDESPINISMGNNPKKQSKSFKVLQWMTETENDDNEDSSQAAQAQPQRARRNKDPERRHNADDDEMRFSGLHSKADIPSKAFGRLQKMPMDSTQNGQDSLAPEDAEDGVGNYDETSIRYKGKNIPSPSFRVLQTWAEHDPDPILEGSGSGNKTKRRDEDTDDDLPETLDSEDMVDKRYTGGNIPSKVFKHLQKTVGEDTSETPNGPTPDKSNPIASSSTVGQNNDESATDF</sequence>
<dbReference type="AlphaFoldDB" id="A0AAV3YIV3"/>
<comment type="caution">
    <text evidence="6">The sequence shown here is derived from an EMBL/GenBank/DDBJ whole genome shotgun (WGS) entry which is preliminary data.</text>
</comment>
<dbReference type="GO" id="GO:0003779">
    <property type="term" value="F:actin binding"/>
    <property type="evidence" value="ECO:0007669"/>
    <property type="project" value="TreeGrafter"/>
</dbReference>
<keyword evidence="3" id="KW-0479">Metal-binding</keyword>
<evidence type="ECO:0000313" key="6">
    <source>
        <dbReference type="EMBL" id="GFN81968.1"/>
    </source>
</evidence>
<feature type="region of interest" description="Disordered" evidence="4">
    <location>
        <begin position="158"/>
        <end position="613"/>
    </location>
</feature>
<dbReference type="Gene3D" id="2.30.42.10">
    <property type="match status" value="1"/>
</dbReference>
<feature type="compositionally biased region" description="Polar residues" evidence="4">
    <location>
        <begin position="448"/>
        <end position="458"/>
    </location>
</feature>
<gene>
    <name evidence="6" type="ORF">PoB_000847400</name>
</gene>
<keyword evidence="2" id="KW-0963">Cytoplasm</keyword>
<organism evidence="6 7">
    <name type="scientific">Plakobranchus ocellatus</name>
    <dbReference type="NCBI Taxonomy" id="259542"/>
    <lineage>
        <taxon>Eukaryota</taxon>
        <taxon>Metazoa</taxon>
        <taxon>Spiralia</taxon>
        <taxon>Lophotrochozoa</taxon>
        <taxon>Mollusca</taxon>
        <taxon>Gastropoda</taxon>
        <taxon>Heterobranchia</taxon>
        <taxon>Euthyneura</taxon>
        <taxon>Panpulmonata</taxon>
        <taxon>Sacoglossa</taxon>
        <taxon>Placobranchoidea</taxon>
        <taxon>Plakobranchidae</taxon>
        <taxon>Plakobranchus</taxon>
    </lineage>
</organism>
<feature type="compositionally biased region" description="Polar residues" evidence="4">
    <location>
        <begin position="333"/>
        <end position="380"/>
    </location>
</feature>
<feature type="compositionally biased region" description="Low complexity" evidence="4">
    <location>
        <begin position="311"/>
        <end position="332"/>
    </location>
</feature>
<comment type="subcellular location">
    <subcellularLocation>
        <location evidence="1">Cytoplasm</location>
    </subcellularLocation>
</comment>
<feature type="compositionally biased region" description="Polar residues" evidence="4">
    <location>
        <begin position="925"/>
        <end position="955"/>
    </location>
</feature>
<dbReference type="InterPro" id="IPR050604">
    <property type="entry name" value="PDZ-LIM_domain"/>
</dbReference>
<feature type="compositionally biased region" description="Basic and acidic residues" evidence="4">
    <location>
        <begin position="688"/>
        <end position="697"/>
    </location>
</feature>
<dbReference type="GO" id="GO:0005912">
    <property type="term" value="C:adherens junction"/>
    <property type="evidence" value="ECO:0007669"/>
    <property type="project" value="TreeGrafter"/>
</dbReference>
<feature type="compositionally biased region" description="Polar residues" evidence="4">
    <location>
        <begin position="426"/>
        <end position="436"/>
    </location>
</feature>
<dbReference type="GO" id="GO:0001725">
    <property type="term" value="C:stress fiber"/>
    <property type="evidence" value="ECO:0007669"/>
    <property type="project" value="TreeGrafter"/>
</dbReference>
<feature type="compositionally biased region" description="Basic and acidic residues" evidence="4">
    <location>
        <begin position="715"/>
        <end position="725"/>
    </location>
</feature>
<feature type="compositionally biased region" description="Low complexity" evidence="4">
    <location>
        <begin position="416"/>
        <end position="425"/>
    </location>
</feature>
<feature type="compositionally biased region" description="Polar residues" evidence="4">
    <location>
        <begin position="207"/>
        <end position="219"/>
    </location>
</feature>
<evidence type="ECO:0000256" key="1">
    <source>
        <dbReference type="ARBA" id="ARBA00004496"/>
    </source>
</evidence>
<feature type="region of interest" description="Disordered" evidence="4">
    <location>
        <begin position="641"/>
        <end position="955"/>
    </location>
</feature>
<keyword evidence="7" id="KW-1185">Reference proteome</keyword>
<proteinExistence type="predicted"/>
<accession>A0AAV3YIV3</accession>
<evidence type="ECO:0000259" key="5">
    <source>
        <dbReference type="PROSITE" id="PS50106"/>
    </source>
</evidence>